<proteinExistence type="predicted"/>
<keyword evidence="8" id="KW-1185">Reference proteome</keyword>
<dbReference type="InterPro" id="IPR013083">
    <property type="entry name" value="Znf_RING/FYVE/PHD"/>
</dbReference>
<dbReference type="PANTHER" id="PTHR39490:SF8">
    <property type="entry name" value="ZINC FINGER FYVE DOMAIN-CONTAINING PROTEIN 21"/>
    <property type="match status" value="1"/>
</dbReference>
<dbReference type="InterPro" id="IPR017455">
    <property type="entry name" value="Znf_FYVE-rel"/>
</dbReference>
<protein>
    <recommendedName>
        <fullName evidence="6">FYVE-type domain-containing protein</fullName>
    </recommendedName>
</protein>
<dbReference type="InterPro" id="IPR011011">
    <property type="entry name" value="Znf_FYVE_PHD"/>
</dbReference>
<keyword evidence="1" id="KW-0479">Metal-binding</keyword>
<evidence type="ECO:0000256" key="5">
    <source>
        <dbReference type="SAM" id="MobiDB-lite"/>
    </source>
</evidence>
<gene>
    <name evidence="7" type="ORF">FISHEDRAFT_56718</name>
</gene>
<evidence type="ECO:0000256" key="1">
    <source>
        <dbReference type="ARBA" id="ARBA00022723"/>
    </source>
</evidence>
<keyword evidence="2 4" id="KW-0863">Zinc-finger</keyword>
<keyword evidence="3" id="KW-0862">Zinc</keyword>
<dbReference type="SMART" id="SM00064">
    <property type="entry name" value="FYVE"/>
    <property type="match status" value="1"/>
</dbReference>
<evidence type="ECO:0000313" key="8">
    <source>
        <dbReference type="Proteomes" id="UP000054144"/>
    </source>
</evidence>
<sequence length="367" mass="40570">MSALSRMLAALENSPVDACHVVEQQQQQHQIPLRPTDLVPIDTTQTTAYAESSASASSEPESSLEHLAVLLPRNLWNADASQCDFFTCRRPFTWFDRRHHCRKCGGAFCAAHSSHTTPLLDTSNLAFVFPPAHMPLEAYESPQAPIRNERVCDYCWKQIRGTSSGRCGPSAPSSATATESNSSIPGTPELMPDEEFPTLPRVNEDGAVSGPPSPLRTPSPRDVYCLRSQPSLASLKSSVSSQSSSSSAAAAAIARRRYPSIVREPEPETRSYGELDAYPLRHPSGVCKVAGGGRWKPRPVTVLSGYRVPVPGGKAPYELEMEREEREARLRQRKPLVQDGCFQYRFELQEPPCPLSYTHDWRHAELI</sequence>
<dbReference type="GO" id="GO:0008270">
    <property type="term" value="F:zinc ion binding"/>
    <property type="evidence" value="ECO:0007669"/>
    <property type="project" value="UniProtKB-KW"/>
</dbReference>
<dbReference type="InterPro" id="IPR000306">
    <property type="entry name" value="Znf_FYVE"/>
</dbReference>
<evidence type="ECO:0000256" key="2">
    <source>
        <dbReference type="ARBA" id="ARBA00022771"/>
    </source>
</evidence>
<dbReference type="AlphaFoldDB" id="A0A0D7AHT8"/>
<name>A0A0D7AHT8_9AGAR</name>
<evidence type="ECO:0000256" key="4">
    <source>
        <dbReference type="PROSITE-ProRule" id="PRU00091"/>
    </source>
</evidence>
<accession>A0A0D7AHT8</accession>
<dbReference type="PANTHER" id="PTHR39490">
    <property type="entry name" value="ARRESTIN DOMAIN-CONTAINING PROTEIN D"/>
    <property type="match status" value="1"/>
</dbReference>
<dbReference type="Pfam" id="PF01363">
    <property type="entry name" value="FYVE"/>
    <property type="match status" value="1"/>
</dbReference>
<dbReference type="PROSITE" id="PS50178">
    <property type="entry name" value="ZF_FYVE"/>
    <property type="match status" value="1"/>
</dbReference>
<organism evidence="7 8">
    <name type="scientific">Fistulina hepatica ATCC 64428</name>
    <dbReference type="NCBI Taxonomy" id="1128425"/>
    <lineage>
        <taxon>Eukaryota</taxon>
        <taxon>Fungi</taxon>
        <taxon>Dikarya</taxon>
        <taxon>Basidiomycota</taxon>
        <taxon>Agaricomycotina</taxon>
        <taxon>Agaricomycetes</taxon>
        <taxon>Agaricomycetidae</taxon>
        <taxon>Agaricales</taxon>
        <taxon>Fistulinaceae</taxon>
        <taxon>Fistulina</taxon>
    </lineage>
</organism>
<evidence type="ECO:0000256" key="3">
    <source>
        <dbReference type="ARBA" id="ARBA00022833"/>
    </source>
</evidence>
<dbReference type="Gene3D" id="3.30.40.10">
    <property type="entry name" value="Zinc/RING finger domain, C3HC4 (zinc finger)"/>
    <property type="match status" value="1"/>
</dbReference>
<feature type="domain" description="FYVE-type" evidence="6">
    <location>
        <begin position="88"/>
        <end position="160"/>
    </location>
</feature>
<dbReference type="OrthoDB" id="660555at2759"/>
<dbReference type="EMBL" id="KN881666">
    <property type="protein sequence ID" value="KIY51177.1"/>
    <property type="molecule type" value="Genomic_DNA"/>
</dbReference>
<evidence type="ECO:0000259" key="6">
    <source>
        <dbReference type="PROSITE" id="PS50178"/>
    </source>
</evidence>
<dbReference type="Proteomes" id="UP000054144">
    <property type="component" value="Unassembled WGS sequence"/>
</dbReference>
<reference evidence="7 8" key="1">
    <citation type="journal article" date="2015" name="Fungal Genet. Biol.">
        <title>Evolution of novel wood decay mechanisms in Agaricales revealed by the genome sequences of Fistulina hepatica and Cylindrobasidium torrendii.</title>
        <authorList>
            <person name="Floudas D."/>
            <person name="Held B.W."/>
            <person name="Riley R."/>
            <person name="Nagy L.G."/>
            <person name="Koehler G."/>
            <person name="Ransdell A.S."/>
            <person name="Younus H."/>
            <person name="Chow J."/>
            <person name="Chiniquy J."/>
            <person name="Lipzen A."/>
            <person name="Tritt A."/>
            <person name="Sun H."/>
            <person name="Haridas S."/>
            <person name="LaButti K."/>
            <person name="Ohm R.A."/>
            <person name="Kues U."/>
            <person name="Blanchette R.A."/>
            <person name="Grigoriev I.V."/>
            <person name="Minto R.E."/>
            <person name="Hibbett D.S."/>
        </authorList>
    </citation>
    <scope>NUCLEOTIDE SEQUENCE [LARGE SCALE GENOMIC DNA]</scope>
    <source>
        <strain evidence="7 8">ATCC 64428</strain>
    </source>
</reference>
<feature type="compositionally biased region" description="Low complexity" evidence="5">
    <location>
        <begin position="169"/>
        <end position="183"/>
    </location>
</feature>
<evidence type="ECO:0000313" key="7">
    <source>
        <dbReference type="EMBL" id="KIY51177.1"/>
    </source>
</evidence>
<feature type="region of interest" description="Disordered" evidence="5">
    <location>
        <begin position="162"/>
        <end position="223"/>
    </location>
</feature>
<dbReference type="SUPFAM" id="SSF57903">
    <property type="entry name" value="FYVE/PHD zinc finger"/>
    <property type="match status" value="1"/>
</dbReference>
<dbReference type="InterPro" id="IPR052113">
    <property type="entry name" value="FYVE-type_Zinc_Finger"/>
</dbReference>